<sequence length="267" mass="30232">MAHSHPIVKIPPQLCRPILAYGSSGMIGRDVENDQEVWKCPIRYDTHQCSPEGVAQAHEVESYSALCMDRERSIYQHHPLHENILQGLQISDIGIRLPYMQHGNIRAFCQTRCVTDQTKDQWIKAAIAAIAHLHSHGVIHADLSPRNFLVTDHLALKLCDFGGSGLQDLPSIAEEEDPYRIFPGTPRSFHTDVFALGCLIYEIAVGKKPYADIDDEDWEQIANNYAAGSFPRLDRVKYQHIIRHCWILQYDDAQDVLRDIGAMESPP</sequence>
<dbReference type="Proteomes" id="UP000249661">
    <property type="component" value="Unassembled WGS sequence"/>
</dbReference>
<gene>
    <name evidence="1" type="ORF">BO66DRAFT_462513</name>
</gene>
<protein>
    <submittedName>
        <fullName evidence="1">Kinase-like protein</fullName>
    </submittedName>
</protein>
<evidence type="ECO:0000313" key="1">
    <source>
        <dbReference type="EMBL" id="RAH65219.1"/>
    </source>
</evidence>
<name>A0ACD1GUT0_9EURO</name>
<accession>A0ACD1GUT0</accession>
<organism evidence="1 2">
    <name type="scientific">Aspergillus aculeatinus CBS 121060</name>
    <dbReference type="NCBI Taxonomy" id="1448322"/>
    <lineage>
        <taxon>Eukaryota</taxon>
        <taxon>Fungi</taxon>
        <taxon>Dikarya</taxon>
        <taxon>Ascomycota</taxon>
        <taxon>Pezizomycotina</taxon>
        <taxon>Eurotiomycetes</taxon>
        <taxon>Eurotiomycetidae</taxon>
        <taxon>Eurotiales</taxon>
        <taxon>Aspergillaceae</taxon>
        <taxon>Aspergillus</taxon>
        <taxon>Aspergillus subgen. Circumdati</taxon>
    </lineage>
</organism>
<proteinExistence type="predicted"/>
<keyword evidence="2" id="KW-1185">Reference proteome</keyword>
<evidence type="ECO:0000313" key="2">
    <source>
        <dbReference type="Proteomes" id="UP000249661"/>
    </source>
</evidence>
<reference evidence="1" key="1">
    <citation type="submission" date="2018-02" db="EMBL/GenBank/DDBJ databases">
        <title>The genomes of Aspergillus section Nigri reveals drivers in fungal speciation.</title>
        <authorList>
            <consortium name="DOE Joint Genome Institute"/>
            <person name="Vesth T.C."/>
            <person name="Nybo J."/>
            <person name="Theobald S."/>
            <person name="Brandl J."/>
            <person name="Frisvad J.C."/>
            <person name="Nielsen K.F."/>
            <person name="Lyhne E.K."/>
            <person name="Kogle M.E."/>
            <person name="Kuo A."/>
            <person name="Riley R."/>
            <person name="Clum A."/>
            <person name="Nolan M."/>
            <person name="Lipzen A."/>
            <person name="Salamov A."/>
            <person name="Henrissat B."/>
            <person name="Wiebenga A."/>
            <person name="De vries R.P."/>
            <person name="Grigoriev I.V."/>
            <person name="Mortensen U.H."/>
            <person name="Andersen M.R."/>
            <person name="Baker S.E."/>
        </authorList>
    </citation>
    <scope>NUCLEOTIDE SEQUENCE</scope>
    <source>
        <strain evidence="1">CBS 121060</strain>
    </source>
</reference>
<dbReference type="EMBL" id="KZ824998">
    <property type="protein sequence ID" value="RAH65219.1"/>
    <property type="molecule type" value="Genomic_DNA"/>
</dbReference>